<keyword evidence="12" id="KW-1185">Reference proteome</keyword>
<proteinExistence type="inferred from homology"/>
<keyword evidence="4" id="KW-0677">Repeat</keyword>
<dbReference type="SMART" id="SM00394">
    <property type="entry name" value="RIIa"/>
    <property type="match status" value="1"/>
</dbReference>
<dbReference type="SUPFAM" id="SSF51206">
    <property type="entry name" value="cAMP-binding domain-like"/>
    <property type="match status" value="2"/>
</dbReference>
<dbReference type="InterPro" id="IPR003117">
    <property type="entry name" value="cAMP_dep_PK_reg_su_I/II_a/b"/>
</dbReference>
<keyword evidence="2" id="KW-0597">Phosphoprotein</keyword>
<keyword evidence="3 8" id="KW-0116">cAMP-binding</keyword>
<evidence type="ECO:0000313" key="11">
    <source>
        <dbReference type="EMBL" id="CAH0110297.1"/>
    </source>
</evidence>
<dbReference type="InterPro" id="IPR012198">
    <property type="entry name" value="cAMP_dep_PK_reg_su"/>
</dbReference>
<feature type="region of interest" description="Disordered" evidence="9">
    <location>
        <begin position="52"/>
        <end position="132"/>
    </location>
</feature>
<feature type="domain" description="Cyclic nucleotide-binding" evidence="10">
    <location>
        <begin position="269"/>
        <end position="389"/>
    </location>
</feature>
<evidence type="ECO:0000313" key="12">
    <source>
        <dbReference type="Proteomes" id="UP000789390"/>
    </source>
</evidence>
<dbReference type="Pfam" id="PF02197">
    <property type="entry name" value="RIIa"/>
    <property type="match status" value="1"/>
</dbReference>
<dbReference type="CDD" id="cd12099">
    <property type="entry name" value="DD_RII_PKA"/>
    <property type="match status" value="1"/>
</dbReference>
<dbReference type="FunFam" id="2.60.120.10:FF:000017">
    <property type="entry name" value="cAMP-dependent protein kinase type II regulatory subunit"/>
    <property type="match status" value="1"/>
</dbReference>
<dbReference type="PROSITE" id="PS00888">
    <property type="entry name" value="CNMP_BINDING_1"/>
    <property type="match status" value="2"/>
</dbReference>
<gene>
    <name evidence="11" type="ORF">DGAL_LOCUS13860</name>
</gene>
<evidence type="ECO:0000256" key="8">
    <source>
        <dbReference type="PIRSR" id="PIRSR000548-1"/>
    </source>
</evidence>
<dbReference type="InterPro" id="IPR000595">
    <property type="entry name" value="cNMP-bd_dom"/>
</dbReference>
<dbReference type="GO" id="GO:0034236">
    <property type="term" value="F:protein kinase A catalytic subunit binding"/>
    <property type="evidence" value="ECO:0007669"/>
    <property type="project" value="TreeGrafter"/>
</dbReference>
<dbReference type="GO" id="GO:0030552">
    <property type="term" value="F:cAMP binding"/>
    <property type="evidence" value="ECO:0007669"/>
    <property type="project" value="UniProtKB-KW"/>
</dbReference>
<dbReference type="PROSITE" id="PS50042">
    <property type="entry name" value="CNMP_BINDING_3"/>
    <property type="match status" value="2"/>
</dbReference>
<evidence type="ECO:0000259" key="10">
    <source>
        <dbReference type="PROSITE" id="PS50042"/>
    </source>
</evidence>
<reference evidence="11" key="1">
    <citation type="submission" date="2021-11" db="EMBL/GenBank/DDBJ databases">
        <authorList>
            <person name="Schell T."/>
        </authorList>
    </citation>
    <scope>NUCLEOTIDE SEQUENCE</scope>
    <source>
        <strain evidence="11">M5</strain>
    </source>
</reference>
<dbReference type="InterPro" id="IPR018490">
    <property type="entry name" value="cNMP-bd_dom_sf"/>
</dbReference>
<dbReference type="PANTHER" id="PTHR11635:SF152">
    <property type="entry name" value="CAMP-DEPENDENT PROTEIN KINASE TYPE I REGULATORY SUBUNIT-RELATED"/>
    <property type="match status" value="1"/>
</dbReference>
<dbReference type="Gene3D" id="1.20.890.10">
    <property type="entry name" value="cAMP-dependent protein kinase regulatory subunit, dimerization-anchoring domain"/>
    <property type="match status" value="1"/>
</dbReference>
<evidence type="ECO:0000256" key="2">
    <source>
        <dbReference type="ARBA" id="ARBA00022553"/>
    </source>
</evidence>
<protein>
    <recommendedName>
        <fullName evidence="7">cAMP-dependent protein kinase type II regulatory subunit</fullName>
    </recommendedName>
</protein>
<evidence type="ECO:0000256" key="5">
    <source>
        <dbReference type="ARBA" id="ARBA00022741"/>
    </source>
</evidence>
<feature type="binding site" evidence="8">
    <location>
        <position position="216"/>
    </location>
    <ligand>
        <name>3',5'-cyclic AMP</name>
        <dbReference type="ChEBI" id="CHEBI:58165"/>
        <label>1</label>
    </ligand>
</feature>
<evidence type="ECO:0000256" key="3">
    <source>
        <dbReference type="ARBA" id="ARBA00022566"/>
    </source>
</evidence>
<name>A0A8J2RT22_9CRUS</name>
<dbReference type="CDD" id="cd00038">
    <property type="entry name" value="CAP_ED"/>
    <property type="match status" value="2"/>
</dbReference>
<dbReference type="OrthoDB" id="417078at2759"/>
<evidence type="ECO:0000256" key="7">
    <source>
        <dbReference type="ARBA" id="ARBA00067959"/>
    </source>
</evidence>
<dbReference type="GO" id="GO:0005952">
    <property type="term" value="C:cAMP-dependent protein kinase complex"/>
    <property type="evidence" value="ECO:0007669"/>
    <property type="project" value="InterPro"/>
</dbReference>
<feature type="binding site" evidence="8">
    <location>
        <position position="339"/>
    </location>
    <ligand>
        <name>3',5'-cyclic AMP</name>
        <dbReference type="ChEBI" id="CHEBI:58165"/>
        <label>2</label>
    </ligand>
</feature>
<organism evidence="11 12">
    <name type="scientific">Daphnia galeata</name>
    <dbReference type="NCBI Taxonomy" id="27404"/>
    <lineage>
        <taxon>Eukaryota</taxon>
        <taxon>Metazoa</taxon>
        <taxon>Ecdysozoa</taxon>
        <taxon>Arthropoda</taxon>
        <taxon>Crustacea</taxon>
        <taxon>Branchiopoda</taxon>
        <taxon>Diplostraca</taxon>
        <taxon>Cladocera</taxon>
        <taxon>Anomopoda</taxon>
        <taxon>Daphniidae</taxon>
        <taxon>Daphnia</taxon>
    </lineage>
</organism>
<dbReference type="InterPro" id="IPR050503">
    <property type="entry name" value="cAMP-dep_PK_reg_su-like"/>
</dbReference>
<feature type="domain" description="Cyclic nucleotide-binding" evidence="10">
    <location>
        <begin position="145"/>
        <end position="266"/>
    </location>
</feature>
<dbReference type="PANTHER" id="PTHR11635">
    <property type="entry name" value="CAMP-DEPENDENT PROTEIN KINASE REGULATORY CHAIN"/>
    <property type="match status" value="1"/>
</dbReference>
<dbReference type="Gene3D" id="2.60.120.10">
    <property type="entry name" value="Jelly Rolls"/>
    <property type="match status" value="2"/>
</dbReference>
<feature type="binding site" evidence="8">
    <location>
        <position position="348"/>
    </location>
    <ligand>
        <name>3',5'-cyclic AMP</name>
        <dbReference type="ChEBI" id="CHEBI:58165"/>
        <label>2</label>
    </ligand>
</feature>
<comment type="caution">
    <text evidence="11">The sequence shown here is derived from an EMBL/GenBank/DDBJ whole genome shotgun (WGS) entry which is preliminary data.</text>
</comment>
<feature type="compositionally biased region" description="Low complexity" evidence="9">
    <location>
        <begin position="52"/>
        <end position="62"/>
    </location>
</feature>
<dbReference type="GO" id="GO:0005829">
    <property type="term" value="C:cytosol"/>
    <property type="evidence" value="ECO:0007669"/>
    <property type="project" value="TreeGrafter"/>
</dbReference>
<evidence type="ECO:0000256" key="6">
    <source>
        <dbReference type="ARBA" id="ARBA00023149"/>
    </source>
</evidence>
<keyword evidence="6 8" id="KW-0114">cAMP</keyword>
<dbReference type="PRINTS" id="PR00103">
    <property type="entry name" value="CAMPKINASE"/>
</dbReference>
<dbReference type="FunFam" id="2.60.120.10:FF:000108">
    <property type="entry name" value="cAMP-dependent protein kinase type II regulatory subunit"/>
    <property type="match status" value="1"/>
</dbReference>
<feature type="binding site" evidence="8">
    <location>
        <position position="225"/>
    </location>
    <ligand>
        <name>3',5'-cyclic AMP</name>
        <dbReference type="ChEBI" id="CHEBI:58165"/>
        <label>1</label>
    </ligand>
</feature>
<accession>A0A8J2RT22</accession>
<evidence type="ECO:0000256" key="1">
    <source>
        <dbReference type="ARBA" id="ARBA00005753"/>
    </source>
</evidence>
<dbReference type="AlphaFoldDB" id="A0A8J2RT22"/>
<feature type="compositionally biased region" description="Acidic residues" evidence="9">
    <location>
        <begin position="112"/>
        <end position="121"/>
    </location>
</feature>
<dbReference type="Proteomes" id="UP000789390">
    <property type="component" value="Unassembled WGS sequence"/>
</dbReference>
<feature type="compositionally biased region" description="Basic and acidic residues" evidence="9">
    <location>
        <begin position="122"/>
        <end position="132"/>
    </location>
</feature>
<dbReference type="InterPro" id="IPR014710">
    <property type="entry name" value="RmlC-like_jellyroll"/>
</dbReference>
<dbReference type="PROSITE" id="PS00889">
    <property type="entry name" value="CNMP_BINDING_2"/>
    <property type="match status" value="2"/>
</dbReference>
<feature type="compositionally biased region" description="Acidic residues" evidence="9">
    <location>
        <begin position="80"/>
        <end position="93"/>
    </location>
</feature>
<evidence type="ECO:0000256" key="4">
    <source>
        <dbReference type="ARBA" id="ARBA00022737"/>
    </source>
</evidence>
<evidence type="ECO:0000256" key="9">
    <source>
        <dbReference type="SAM" id="MobiDB-lite"/>
    </source>
</evidence>
<comment type="similarity">
    <text evidence="1">Belongs to the cAMP-dependent kinase regulatory chain family.</text>
</comment>
<dbReference type="GO" id="GO:0004862">
    <property type="term" value="F:cAMP-dependent protein kinase inhibitor activity"/>
    <property type="evidence" value="ECO:0007669"/>
    <property type="project" value="TreeGrafter"/>
</dbReference>
<dbReference type="EMBL" id="CAKKLH010000302">
    <property type="protein sequence ID" value="CAH0110297.1"/>
    <property type="molecule type" value="Genomic_DNA"/>
</dbReference>
<dbReference type="InterPro" id="IPR018488">
    <property type="entry name" value="cNMP-bd_CS"/>
</dbReference>
<dbReference type="SUPFAM" id="SSF47391">
    <property type="entry name" value="Dimerization-anchoring domain of cAMP-dependent PK regulatory subunit"/>
    <property type="match status" value="1"/>
</dbReference>
<dbReference type="Pfam" id="PF00027">
    <property type="entry name" value="cNMP_binding"/>
    <property type="match status" value="2"/>
</dbReference>
<dbReference type="PIRSF" id="PIRSF000548">
    <property type="entry name" value="PK_regulatory"/>
    <property type="match status" value="1"/>
</dbReference>
<dbReference type="SMART" id="SM00100">
    <property type="entry name" value="cNMP"/>
    <property type="match status" value="2"/>
</dbReference>
<sequence>MSRDAASRYEIPGQLQQLLLDFTVSCLVERPADLVDFAADYFAQLRQRRQEQTTVQQQNQQTGGLVAGSAAHGNGHGPESDDSMLTDESDEPSPESLANRFNRRKSVFAESYDPEGDDDEGEKVVHPKSDQQRHRLAEAVKNIFIFRSLDPDQVQDVLDAMFEKTVDSGDYVIRQGDDGDNFYVIDSGAFHIYVATETEPTKRLVGQYEGSGSFGELALMYNMPRAATVQAMSHGSLWAMDRTTFRRIILKTACKKRKMYETLLETVPMLRALTSYERMNVADALNPRTFEDGECIIRQGDAADGMYFIETGTVRIAVAGENEIEVEVSRVTKGGYVGELALVTHRPRAASAYCVGPVRLAFLDVQAFERLMGPCMNIMKRNIDDYEDQLIRIFGSRFNMSDFR</sequence>
<keyword evidence="5 8" id="KW-0547">Nucleotide-binding</keyword>